<name>A0A060T512_BLAAD</name>
<reference evidence="5" key="3">
    <citation type="submission" date="2015-03" db="EMBL/GenBank/DDBJ databases">
        <title>Characterization of three new cutinases suitable for biotechnological applications from the yeast Arxula adeninivorans.</title>
        <authorList>
            <person name="Bischoff F."/>
            <person name="Litwinska K."/>
            <person name="Cordes A."/>
            <person name="Baronian K."/>
            <person name="Bode R."/>
            <person name="Schauer F."/>
            <person name="Kunze G."/>
        </authorList>
    </citation>
    <scope>NUCLEOTIDE SEQUENCE</scope>
</reference>
<evidence type="ECO:0000313" key="5">
    <source>
        <dbReference type="EMBL" id="CFW93880.1"/>
    </source>
</evidence>
<keyword evidence="3" id="KW-0732">Signal</keyword>
<organism evidence="4">
    <name type="scientific">Blastobotrys adeninivorans</name>
    <name type="common">Yeast</name>
    <name type="synonym">Arxula adeninivorans</name>
    <dbReference type="NCBI Taxonomy" id="409370"/>
    <lineage>
        <taxon>Eukaryota</taxon>
        <taxon>Fungi</taxon>
        <taxon>Dikarya</taxon>
        <taxon>Ascomycota</taxon>
        <taxon>Saccharomycotina</taxon>
        <taxon>Dipodascomycetes</taxon>
        <taxon>Dipodascales</taxon>
        <taxon>Trichomonascaceae</taxon>
        <taxon>Blastobotrys</taxon>
    </lineage>
</organism>
<evidence type="ECO:0000313" key="4">
    <source>
        <dbReference type="EMBL" id="CDP36170.1"/>
    </source>
</evidence>
<dbReference type="SUPFAM" id="SSF53474">
    <property type="entry name" value="alpha/beta-Hydrolases"/>
    <property type="match status" value="1"/>
</dbReference>
<keyword evidence="1" id="KW-0378">Hydrolase</keyword>
<accession>A0A060T512</accession>
<sequence length="222" mass="23230">MKANLILACASLVAGVSAAPLERRDGGCSKYTIIDTRGTGELQGPSAGFITMNRNILSQVPGGVEYDTIYPAGWSQISTQGTLDIVNKVQSTLRSDPDHCFVLEGYSQGAAATVSALPKLTGDSFDAVKAVFLIGNPMHKSGLECNVDTLGGKSTAYANGLEAYLGGIPDEWVSKTMDVCNFGDGVCDTLTGIGITAQHLDYPLDANVQKMGADFVVKALTS</sequence>
<evidence type="ECO:0000256" key="2">
    <source>
        <dbReference type="ARBA" id="ARBA00023157"/>
    </source>
</evidence>
<dbReference type="GO" id="GO:0052689">
    <property type="term" value="F:carboxylic ester hydrolase activity"/>
    <property type="evidence" value="ECO:0007669"/>
    <property type="project" value="UniProtKB-ARBA"/>
</dbReference>
<evidence type="ECO:0000256" key="3">
    <source>
        <dbReference type="SAM" id="SignalP"/>
    </source>
</evidence>
<dbReference type="PANTHER" id="PTHR33630">
    <property type="entry name" value="CUTINASE RV1984C-RELATED-RELATED"/>
    <property type="match status" value="1"/>
</dbReference>
<feature type="chain" id="PRO_5007370335" evidence="3">
    <location>
        <begin position="19"/>
        <end position="222"/>
    </location>
</feature>
<protein>
    <submittedName>
        <fullName evidence="4">ARAD1B06864p</fullName>
    </submittedName>
    <submittedName>
        <fullName evidence="5">Cutinase 2</fullName>
    </submittedName>
</protein>
<dbReference type="PANTHER" id="PTHR33630:SF9">
    <property type="entry name" value="CUTINASE 4"/>
    <property type="match status" value="1"/>
</dbReference>
<dbReference type="AlphaFoldDB" id="A0A060T512"/>
<keyword evidence="2" id="KW-1015">Disulfide bond</keyword>
<dbReference type="InterPro" id="IPR000675">
    <property type="entry name" value="Cutinase/axe"/>
</dbReference>
<dbReference type="Gene3D" id="3.40.50.1820">
    <property type="entry name" value="alpha/beta hydrolase"/>
    <property type="match status" value="1"/>
</dbReference>
<dbReference type="EMBL" id="HG937692">
    <property type="protein sequence ID" value="CDP36170.1"/>
    <property type="molecule type" value="Genomic_DNA"/>
</dbReference>
<dbReference type="ESTHER" id="blaad-a0a060t512">
    <property type="family name" value="Cutinase"/>
</dbReference>
<reference evidence="4" key="1">
    <citation type="submission" date="2014-02" db="EMBL/GenBank/DDBJ databases">
        <authorList>
            <person name="Genoscope - CEA"/>
        </authorList>
    </citation>
    <scope>NUCLEOTIDE SEQUENCE</scope>
    <source>
        <strain evidence="4">LS3</strain>
    </source>
</reference>
<feature type="signal peptide" evidence="3">
    <location>
        <begin position="1"/>
        <end position="18"/>
    </location>
</feature>
<reference evidence="4" key="2">
    <citation type="submission" date="2014-06" db="EMBL/GenBank/DDBJ databases">
        <title>The complete genome of Blastobotrys (Arxula) adeninivorans LS3 - a yeast of biotechnological interest.</title>
        <authorList>
            <person name="Kunze G."/>
            <person name="Gaillardin C."/>
            <person name="Czernicka M."/>
            <person name="Durrens P."/>
            <person name="Martin T."/>
            <person name="Boer E."/>
            <person name="Gabaldon T."/>
            <person name="Cruz J."/>
            <person name="Talla E."/>
            <person name="Marck C."/>
            <person name="Goffeau A."/>
            <person name="Barbe V."/>
            <person name="Baret P."/>
            <person name="Baronian K."/>
            <person name="Beier S."/>
            <person name="Bleykasten C."/>
            <person name="Bode R."/>
            <person name="Casaregola S."/>
            <person name="Despons L."/>
            <person name="Fairhead C."/>
            <person name="Giersberg M."/>
            <person name="Gierski P."/>
            <person name="Hahnel U."/>
            <person name="Hartmann A."/>
            <person name="Jankowska D."/>
            <person name="Jubin C."/>
            <person name="Jung P."/>
            <person name="Lafontaine I."/>
            <person name="Leh-Louis V."/>
            <person name="Lemaire M."/>
            <person name="Marcet-Houben M."/>
            <person name="Mascher M."/>
            <person name="Morel G."/>
            <person name="Richard G.-F."/>
            <person name="Riechen J."/>
            <person name="Sacerdot C."/>
            <person name="Sarkar A."/>
            <person name="Savel G."/>
            <person name="Schacherer J."/>
            <person name="Sherman D."/>
            <person name="Straub M.-L."/>
            <person name="Stein N."/>
            <person name="Thierry A."/>
            <person name="Trautwein-Schult A."/>
            <person name="Westhof E."/>
            <person name="Worch S."/>
            <person name="Dujon B."/>
            <person name="Souciet J.-L."/>
            <person name="Wincker P."/>
            <person name="Scholz U."/>
            <person name="Neuveglise N."/>
        </authorList>
    </citation>
    <scope>NUCLEOTIDE SEQUENCE</scope>
    <source>
        <strain evidence="4">LS3</strain>
    </source>
</reference>
<dbReference type="InterPro" id="IPR029058">
    <property type="entry name" value="AB_hydrolase_fold"/>
</dbReference>
<dbReference type="EMBL" id="LN828947">
    <property type="protein sequence ID" value="CFW93880.1"/>
    <property type="molecule type" value="Genomic_DNA"/>
</dbReference>
<proteinExistence type="predicted"/>
<dbReference type="Pfam" id="PF01083">
    <property type="entry name" value="Cutinase"/>
    <property type="match status" value="1"/>
</dbReference>
<gene>
    <name evidence="5" type="primary">ACUT2</name>
    <name evidence="4" type="ORF">GNLVRS02_ARAD1B06864g</name>
</gene>
<evidence type="ECO:0000256" key="1">
    <source>
        <dbReference type="ARBA" id="ARBA00022801"/>
    </source>
</evidence>
<dbReference type="SMART" id="SM01110">
    <property type="entry name" value="Cutinase"/>
    <property type="match status" value="1"/>
</dbReference>